<dbReference type="AlphaFoldDB" id="A0A402BA28"/>
<evidence type="ECO:0000259" key="1">
    <source>
        <dbReference type="Pfam" id="PF13840"/>
    </source>
</evidence>
<dbReference type="EMBL" id="BIFT01000001">
    <property type="protein sequence ID" value="GCE28244.1"/>
    <property type="molecule type" value="Genomic_DNA"/>
</dbReference>
<name>A0A402BA28_9CHLR</name>
<dbReference type="SUPFAM" id="SSF55021">
    <property type="entry name" value="ACT-like"/>
    <property type="match status" value="2"/>
</dbReference>
<proteinExistence type="predicted"/>
<dbReference type="InterPro" id="IPR016540">
    <property type="entry name" value="UCP008459"/>
</dbReference>
<protein>
    <submittedName>
        <fullName evidence="3">Amino acid-binding protein</fullName>
    </submittedName>
</protein>
<keyword evidence="4" id="KW-1185">Reference proteome</keyword>
<evidence type="ECO:0000313" key="3">
    <source>
        <dbReference type="EMBL" id="GCE28244.1"/>
    </source>
</evidence>
<dbReference type="Gene3D" id="3.30.2130.10">
    <property type="entry name" value="VC0802-like"/>
    <property type="match status" value="1"/>
</dbReference>
<dbReference type="PIRSF" id="PIRSF008459">
    <property type="entry name" value="UCP008459"/>
    <property type="match status" value="1"/>
</dbReference>
<accession>A0A402BA28</accession>
<feature type="domain" description="CASTOR ACT" evidence="1">
    <location>
        <begin position="56"/>
        <end position="117"/>
    </location>
</feature>
<comment type="caution">
    <text evidence="3">The sequence shown here is derived from an EMBL/GenBank/DDBJ whole genome shotgun (WGS) entry which is preliminary data.</text>
</comment>
<dbReference type="InterPro" id="IPR045865">
    <property type="entry name" value="ACT-like_dom_sf"/>
</dbReference>
<sequence>MKLAIVPLTLAVCRLAADEPLPGWAVQRHGFFSITATGDELSIVCAASAVPEGIRCEQPWRAIKIVGTLDFSLVGILASLAEVLAQAQISIFAISTFDTDYILLKEPQLERARVVLEQAGHDFLVT</sequence>
<dbReference type="Proteomes" id="UP000287171">
    <property type="component" value="Unassembled WGS sequence"/>
</dbReference>
<dbReference type="PANTHER" id="PTHR31131">
    <property type="entry name" value="CHROMOSOME 1, WHOLE GENOME SHOTGUN SEQUENCE"/>
    <property type="match status" value="1"/>
</dbReference>
<dbReference type="Pfam" id="PF21631">
    <property type="entry name" value="A9CJY8-like_N"/>
    <property type="match status" value="1"/>
</dbReference>
<organism evidence="3 4">
    <name type="scientific">Dictyobacter alpinus</name>
    <dbReference type="NCBI Taxonomy" id="2014873"/>
    <lineage>
        <taxon>Bacteria</taxon>
        <taxon>Bacillati</taxon>
        <taxon>Chloroflexota</taxon>
        <taxon>Ktedonobacteria</taxon>
        <taxon>Ktedonobacterales</taxon>
        <taxon>Dictyobacteraceae</taxon>
        <taxon>Dictyobacter</taxon>
    </lineage>
</organism>
<gene>
    <name evidence="3" type="ORF">KDA_37280</name>
</gene>
<dbReference type="Pfam" id="PF13840">
    <property type="entry name" value="ACT_7"/>
    <property type="match status" value="1"/>
</dbReference>
<dbReference type="PANTHER" id="PTHR31131:SF6">
    <property type="entry name" value="CASTOR ACT DOMAIN-CONTAINING PROTEIN"/>
    <property type="match status" value="1"/>
</dbReference>
<reference evidence="4" key="1">
    <citation type="submission" date="2018-12" db="EMBL/GenBank/DDBJ databases">
        <title>Tengunoibacter tsumagoiensis gen. nov., sp. nov., Dictyobacter kobayashii sp. nov., D. alpinus sp. nov., and D. joshuensis sp. nov. and description of Dictyobacteraceae fam. nov. within the order Ktedonobacterales isolated from Tengu-no-mugimeshi.</title>
        <authorList>
            <person name="Wang C.M."/>
            <person name="Zheng Y."/>
            <person name="Sakai Y."/>
            <person name="Toyoda A."/>
            <person name="Minakuchi Y."/>
            <person name="Abe K."/>
            <person name="Yokota A."/>
            <person name="Yabe S."/>
        </authorList>
    </citation>
    <scope>NUCLEOTIDE SEQUENCE [LARGE SCALE GENOMIC DNA]</scope>
    <source>
        <strain evidence="4">Uno16</strain>
    </source>
</reference>
<feature type="domain" description="A9CJY8-like N-terminal" evidence="2">
    <location>
        <begin position="11"/>
        <end position="52"/>
    </location>
</feature>
<dbReference type="InterPro" id="IPR049447">
    <property type="entry name" value="A9CJY8-like_N"/>
</dbReference>
<evidence type="ECO:0000259" key="2">
    <source>
        <dbReference type="Pfam" id="PF21631"/>
    </source>
</evidence>
<dbReference type="OrthoDB" id="5615858at2"/>
<evidence type="ECO:0000313" key="4">
    <source>
        <dbReference type="Proteomes" id="UP000287171"/>
    </source>
</evidence>
<dbReference type="CDD" id="cd04868">
    <property type="entry name" value="ACT_AK-like"/>
    <property type="match status" value="1"/>
</dbReference>
<dbReference type="InterPro" id="IPR051719">
    <property type="entry name" value="CASTOR_mTORC1"/>
</dbReference>
<dbReference type="InterPro" id="IPR027795">
    <property type="entry name" value="CASTOR_ACT_dom"/>
</dbReference>